<dbReference type="InterPro" id="IPR001296">
    <property type="entry name" value="Glyco_trans_1"/>
</dbReference>
<protein>
    <submittedName>
        <fullName evidence="3">Glycosyl transferase group 1</fullName>
    </submittedName>
</protein>
<dbReference type="InterPro" id="IPR028098">
    <property type="entry name" value="Glyco_trans_4-like_N"/>
</dbReference>
<gene>
    <name evidence="3" type="ORF">Metli_0834</name>
</gene>
<evidence type="ECO:0000313" key="4">
    <source>
        <dbReference type="Proteomes" id="UP000005095"/>
    </source>
</evidence>
<dbReference type="Pfam" id="PF00534">
    <property type="entry name" value="Glycos_transf_1"/>
    <property type="match status" value="1"/>
</dbReference>
<feature type="domain" description="Glycosyltransferase subfamily 4-like N-terminal" evidence="2">
    <location>
        <begin position="88"/>
        <end position="196"/>
    </location>
</feature>
<dbReference type="PANTHER" id="PTHR45947">
    <property type="entry name" value="SULFOQUINOVOSYL TRANSFERASE SQD2"/>
    <property type="match status" value="1"/>
</dbReference>
<accession>J1L192</accession>
<keyword evidence="4" id="KW-1185">Reference proteome</keyword>
<dbReference type="EMBL" id="CM001555">
    <property type="protein sequence ID" value="EJG06792.1"/>
    <property type="molecule type" value="Genomic_DNA"/>
</dbReference>
<dbReference type="HOGENOM" id="CLU_009583_2_4_2"/>
<dbReference type="Proteomes" id="UP000005095">
    <property type="component" value="Chromosome"/>
</dbReference>
<evidence type="ECO:0000259" key="2">
    <source>
        <dbReference type="Pfam" id="PF13439"/>
    </source>
</evidence>
<feature type="domain" description="Glycosyl transferase family 1" evidence="1">
    <location>
        <begin position="206"/>
        <end position="373"/>
    </location>
</feature>
<sequence length="400" mass="45482">MDGKKSSLMVLSDHYLTFVKDQTEGIAPEFERVDVCVCHNTLAEIADYLPVQRLKPFRLRSILDLSHLPENIFVHPCNLPYLPLDLMKKSLGDRLFRAVDDLIQKKQIECDLIHAHFLWPNGYAGALLKEKYGIPLVVTAHGYDIYDLPFRDQEWRDRIVRTLEAADAIITVSRKNEECIRSLGITKQVHVIPNGFRSDLFYPRDQAECRRTLGLPPDRKILLAVGNLVEVKGHRYLVEAMAEVVKERQDVLCVIVGSGPLRGRLERQVRALGLEEHVRFVGGKPHEEIPIWMNACDVFVLPSLNEGNPTVMFECLGCGRPFVGSDVGGVREIIISNDYGLVCSSSSSRELAEKIIFTLDRSWKPQSIIKYSNQFSGQIISQKIINIYHGSIRRNIDMFE</sequence>
<evidence type="ECO:0000313" key="3">
    <source>
        <dbReference type="EMBL" id="EJG06792.1"/>
    </source>
</evidence>
<keyword evidence="3" id="KW-0808">Transferase</keyword>
<dbReference type="STRING" id="28892.Metli_0834"/>
<evidence type="ECO:0000259" key="1">
    <source>
        <dbReference type="Pfam" id="PF00534"/>
    </source>
</evidence>
<dbReference type="PANTHER" id="PTHR45947:SF15">
    <property type="entry name" value="TEICHURONIC ACID BIOSYNTHESIS GLYCOSYLTRANSFERASE TUAC-RELATED"/>
    <property type="match status" value="1"/>
</dbReference>
<dbReference type="Gene3D" id="3.40.50.2000">
    <property type="entry name" value="Glycogen Phosphorylase B"/>
    <property type="match status" value="2"/>
</dbReference>
<dbReference type="AlphaFoldDB" id="J1L192"/>
<dbReference type="InterPro" id="IPR050194">
    <property type="entry name" value="Glycosyltransferase_grp1"/>
</dbReference>
<dbReference type="SUPFAM" id="SSF53756">
    <property type="entry name" value="UDP-Glycosyltransferase/glycogen phosphorylase"/>
    <property type="match status" value="1"/>
</dbReference>
<proteinExistence type="predicted"/>
<dbReference type="PATRIC" id="fig|28892.9.peg.892"/>
<reference evidence="3 4" key="1">
    <citation type="submission" date="2011-08" db="EMBL/GenBank/DDBJ databases">
        <title>The complete genome of Methanofollis liminatans DSM 4140.</title>
        <authorList>
            <consortium name="US DOE Joint Genome Institute (JGI-PGF)"/>
            <person name="Lucas S."/>
            <person name="Han J."/>
            <person name="Lapidus A."/>
            <person name="Bruce D."/>
            <person name="Goodwin L."/>
            <person name="Pitluck S."/>
            <person name="Peters L."/>
            <person name="Kyrpides N."/>
            <person name="Mavromatis K."/>
            <person name="Ivanova N."/>
            <person name="Mikhailova N."/>
            <person name="Lu M."/>
            <person name="Detter J.C."/>
            <person name="Tapia R."/>
            <person name="Han C."/>
            <person name="Land M."/>
            <person name="Hauser L."/>
            <person name="Markowitz V."/>
            <person name="Cheng J.-F."/>
            <person name="Hugenholtz P."/>
            <person name="Woyke T."/>
            <person name="Wu D."/>
            <person name="Spring S."/>
            <person name="Schuler E."/>
            <person name="Brambilla E."/>
            <person name="Klenk H.-P."/>
            <person name="Eisen J.A."/>
        </authorList>
    </citation>
    <scope>NUCLEOTIDE SEQUENCE [LARGE SCALE GENOMIC DNA]</scope>
    <source>
        <strain evidence="3 4">DSM 4140</strain>
    </source>
</reference>
<dbReference type="RefSeq" id="WP_004038292.1">
    <property type="nucleotide sequence ID" value="NZ_CM001555.1"/>
</dbReference>
<dbReference type="OrthoDB" id="132546at2157"/>
<name>J1L192_9EURY</name>
<dbReference type="Pfam" id="PF13439">
    <property type="entry name" value="Glyco_transf_4"/>
    <property type="match status" value="1"/>
</dbReference>
<dbReference type="CDD" id="cd03798">
    <property type="entry name" value="GT4_WlbH-like"/>
    <property type="match status" value="1"/>
</dbReference>
<organism evidence="3 4">
    <name type="scientific">Methanofollis liminatans DSM 4140</name>
    <dbReference type="NCBI Taxonomy" id="28892"/>
    <lineage>
        <taxon>Archaea</taxon>
        <taxon>Methanobacteriati</taxon>
        <taxon>Methanobacteriota</taxon>
        <taxon>Stenosarchaea group</taxon>
        <taxon>Methanomicrobia</taxon>
        <taxon>Methanomicrobiales</taxon>
        <taxon>Methanomicrobiaceae</taxon>
        <taxon>Methanofollis</taxon>
    </lineage>
</organism>
<dbReference type="GO" id="GO:0016757">
    <property type="term" value="F:glycosyltransferase activity"/>
    <property type="evidence" value="ECO:0007669"/>
    <property type="project" value="InterPro"/>
</dbReference>